<dbReference type="GO" id="GO:0003676">
    <property type="term" value="F:nucleic acid binding"/>
    <property type="evidence" value="ECO:0007669"/>
    <property type="project" value="InterPro"/>
</dbReference>
<dbReference type="Pfam" id="PF14088">
    <property type="entry name" value="DUF4268"/>
    <property type="match status" value="1"/>
</dbReference>
<dbReference type="AlphaFoldDB" id="A0A4T9T9T2"/>
<gene>
    <name evidence="2" type="ORF">E5982_01705</name>
</gene>
<accession>A0A4T9T9T2</accession>
<evidence type="ECO:0000313" key="2">
    <source>
        <dbReference type="EMBL" id="TJW12341.1"/>
    </source>
</evidence>
<evidence type="ECO:0000259" key="1">
    <source>
        <dbReference type="Pfam" id="PF14088"/>
    </source>
</evidence>
<proteinExistence type="predicted"/>
<dbReference type="InterPro" id="IPR025364">
    <property type="entry name" value="DUF4268"/>
</dbReference>
<dbReference type="EMBL" id="SSTM01000001">
    <property type="protein sequence ID" value="TJW12341.1"/>
    <property type="molecule type" value="Genomic_DNA"/>
</dbReference>
<evidence type="ECO:0000313" key="3">
    <source>
        <dbReference type="Proteomes" id="UP000309454"/>
    </source>
</evidence>
<organism evidence="2 3">
    <name type="scientific">Parvibacter caecicola</name>
    <dbReference type="NCBI Taxonomy" id="747645"/>
    <lineage>
        <taxon>Bacteria</taxon>
        <taxon>Bacillati</taxon>
        <taxon>Actinomycetota</taxon>
        <taxon>Coriobacteriia</taxon>
        <taxon>Coriobacteriales</taxon>
        <taxon>Coriobacteriaceae</taxon>
        <taxon>Parvibacter</taxon>
    </lineage>
</organism>
<protein>
    <submittedName>
        <fullName evidence="2">DUF4268 domain-containing protein</fullName>
    </submittedName>
</protein>
<dbReference type="Proteomes" id="UP000309454">
    <property type="component" value="Unassembled WGS sequence"/>
</dbReference>
<dbReference type="InterPro" id="IPR011856">
    <property type="entry name" value="tRNA_endonuc-like_dom_sf"/>
</dbReference>
<name>A0A4T9T9T2_9ACTN</name>
<reference evidence="2 3" key="1">
    <citation type="submission" date="2019-04" db="EMBL/GenBank/DDBJ databases">
        <title>Microbes associate with the intestines of laboratory mice.</title>
        <authorList>
            <person name="Navarre W."/>
            <person name="Wong E."/>
            <person name="Huang K.C."/>
            <person name="Tropini C."/>
            <person name="Ng K."/>
            <person name="Yu B."/>
        </authorList>
    </citation>
    <scope>NUCLEOTIDE SEQUENCE [LARGE SCALE GENOMIC DNA]</scope>
    <source>
        <strain evidence="2 3">NM48_B13</strain>
    </source>
</reference>
<comment type="caution">
    <text evidence="2">The sequence shown here is derived from an EMBL/GenBank/DDBJ whole genome shotgun (WGS) entry which is preliminary data.</text>
</comment>
<dbReference type="Gene3D" id="3.40.1350.10">
    <property type="match status" value="1"/>
</dbReference>
<feature type="domain" description="DUF4268" evidence="1">
    <location>
        <begin position="201"/>
        <end position="332"/>
    </location>
</feature>
<sequence length="339" mass="38775">MCLYPEKLGCCRRSCRRKTYWIKWRSAIVKYDLGQIEKVPLKSIWPHEALDFTKWLSVEENLSALGEAIDLELELIETESPVGSFRADIFASEADGGRRVIIENQLTETDHDHLGKIITYAAGKDARVVVWIVGCAREPHRQAIEWLNQNTDSDMGFFLVEMELWSIEGSKPAPRFNVVEKPNDWAKSVKASEGYSEAERMRLAYWQRYCDLAYADDRFSSVMKPQRPSRNHWSTLHIGSSSYHLALLVYANQNKIGVEFYAPDNKSIGERVIQRASELAGLLEAEAVPFVAEKASGVRFFKNGCNFKKNPEKWDDYISWQLQTAVKLREAVLAMNLDG</sequence>
<dbReference type="OrthoDB" id="570199at2"/>
<keyword evidence="3" id="KW-1185">Reference proteome</keyword>